<dbReference type="Gene3D" id="3.50.50.60">
    <property type="entry name" value="FAD/NAD(P)-binding domain"/>
    <property type="match status" value="1"/>
</dbReference>
<comment type="caution">
    <text evidence="2">The sequence shown here is derived from an EMBL/GenBank/DDBJ whole genome shotgun (WGS) entry which is preliminary data.</text>
</comment>
<protein>
    <submittedName>
        <fullName evidence="2">Unnamed protein product</fullName>
    </submittedName>
</protein>
<organism evidence="2 3">
    <name type="scientific">Aspergillus oryzae</name>
    <name type="common">Yellow koji mold</name>
    <dbReference type="NCBI Taxonomy" id="5062"/>
    <lineage>
        <taxon>Eukaryota</taxon>
        <taxon>Fungi</taxon>
        <taxon>Dikarya</taxon>
        <taxon>Ascomycota</taxon>
        <taxon>Pezizomycotina</taxon>
        <taxon>Eurotiomycetes</taxon>
        <taxon>Eurotiomycetidae</taxon>
        <taxon>Eurotiales</taxon>
        <taxon>Aspergillaceae</taxon>
        <taxon>Aspergillus</taxon>
        <taxon>Aspergillus subgen. Circumdati</taxon>
    </lineage>
</organism>
<dbReference type="InterPro" id="IPR036188">
    <property type="entry name" value="FAD/NAD-bd_sf"/>
</dbReference>
<evidence type="ECO:0000313" key="2">
    <source>
        <dbReference type="EMBL" id="GMG22686.1"/>
    </source>
</evidence>
<dbReference type="EMBL" id="BSYA01000001">
    <property type="protein sequence ID" value="GMG22686.1"/>
    <property type="molecule type" value="Genomic_DNA"/>
</dbReference>
<dbReference type="Proteomes" id="UP001165205">
    <property type="component" value="Unassembled WGS sequence"/>
</dbReference>
<gene>
    <name evidence="2" type="ORF">Aory04_000028400</name>
</gene>
<dbReference type="GO" id="GO:0016491">
    <property type="term" value="F:oxidoreductase activity"/>
    <property type="evidence" value="ECO:0007669"/>
    <property type="project" value="TreeGrafter"/>
</dbReference>
<name>A0AAN4Y831_ASPOZ</name>
<evidence type="ECO:0000256" key="1">
    <source>
        <dbReference type="ARBA" id="ARBA00010790"/>
    </source>
</evidence>
<dbReference type="PANTHER" id="PTHR11552">
    <property type="entry name" value="GLUCOSE-METHANOL-CHOLINE GMC OXIDOREDUCTASE"/>
    <property type="match status" value="1"/>
</dbReference>
<proteinExistence type="inferred from homology"/>
<sequence>MQPKQTLSATAISGQTFDYIVCGGGTSGCVIAAGLASIPDVSVLLIEAGRDSGLAPDVLVPGKYVKQLQDKDGL</sequence>
<dbReference type="PROSITE" id="PS51257">
    <property type="entry name" value="PROKAR_LIPOPROTEIN"/>
    <property type="match status" value="1"/>
</dbReference>
<reference evidence="2" key="1">
    <citation type="submission" date="2023-04" db="EMBL/GenBank/DDBJ databases">
        <title>Aspergillus oryzae NBRC 4228.</title>
        <authorList>
            <person name="Ichikawa N."/>
            <person name="Sato H."/>
            <person name="Tonouchi N."/>
        </authorList>
    </citation>
    <scope>NUCLEOTIDE SEQUENCE</scope>
    <source>
        <strain evidence="2">NBRC 4228</strain>
    </source>
</reference>
<dbReference type="AlphaFoldDB" id="A0AAN4Y831"/>
<dbReference type="InterPro" id="IPR012132">
    <property type="entry name" value="GMC_OxRdtase"/>
</dbReference>
<comment type="similarity">
    <text evidence="1">Belongs to the GMC oxidoreductase family.</text>
</comment>
<evidence type="ECO:0000313" key="3">
    <source>
        <dbReference type="Proteomes" id="UP001165205"/>
    </source>
</evidence>
<dbReference type="PANTHER" id="PTHR11552:SF147">
    <property type="entry name" value="CHOLINE DEHYDROGENASE, MITOCHONDRIAL"/>
    <property type="match status" value="1"/>
</dbReference>
<dbReference type="GO" id="GO:0050660">
    <property type="term" value="F:flavin adenine dinucleotide binding"/>
    <property type="evidence" value="ECO:0007669"/>
    <property type="project" value="InterPro"/>
</dbReference>
<accession>A0AAN4Y831</accession>
<dbReference type="SUPFAM" id="SSF51905">
    <property type="entry name" value="FAD/NAD(P)-binding domain"/>
    <property type="match status" value="1"/>
</dbReference>